<evidence type="ECO:0000313" key="1">
    <source>
        <dbReference type="EMBL" id="KKM69166.1"/>
    </source>
</evidence>
<gene>
    <name evidence="1" type="ORF">LCGC14_1453560</name>
</gene>
<dbReference type="AlphaFoldDB" id="A0A0F9K3E1"/>
<dbReference type="EMBL" id="LAZR01010036">
    <property type="protein sequence ID" value="KKM69166.1"/>
    <property type="molecule type" value="Genomic_DNA"/>
</dbReference>
<dbReference type="PANTHER" id="PTHR13774:SF32">
    <property type="entry name" value="ANTISENSE-ENHANCING SEQUENCE 1"/>
    <property type="match status" value="1"/>
</dbReference>
<reference evidence="1" key="1">
    <citation type="journal article" date="2015" name="Nature">
        <title>Complex archaea that bridge the gap between prokaryotes and eukaryotes.</title>
        <authorList>
            <person name="Spang A."/>
            <person name="Saw J.H."/>
            <person name="Jorgensen S.L."/>
            <person name="Zaremba-Niedzwiedzka K."/>
            <person name="Martijn J."/>
            <person name="Lind A.E."/>
            <person name="van Eijk R."/>
            <person name="Schleper C."/>
            <person name="Guy L."/>
            <person name="Ettema T.J."/>
        </authorList>
    </citation>
    <scope>NUCLEOTIDE SEQUENCE</scope>
</reference>
<accession>A0A0F9K3E1</accession>
<organism evidence="1">
    <name type="scientific">marine sediment metagenome</name>
    <dbReference type="NCBI Taxonomy" id="412755"/>
    <lineage>
        <taxon>unclassified sequences</taxon>
        <taxon>metagenomes</taxon>
        <taxon>ecological metagenomes</taxon>
    </lineage>
</organism>
<dbReference type="InterPro" id="IPR003719">
    <property type="entry name" value="Phenazine_PhzF-like"/>
</dbReference>
<dbReference type="GO" id="GO:0016853">
    <property type="term" value="F:isomerase activity"/>
    <property type="evidence" value="ECO:0007669"/>
    <property type="project" value="TreeGrafter"/>
</dbReference>
<protein>
    <recommendedName>
        <fullName evidence="2">Phenazine biosynthesis protein</fullName>
    </recommendedName>
</protein>
<sequence>MTKCKFYIVDVFAERKFEGNQLAVFLCEKEILDSEMQKIAKEMNYSETTFITSTEDFNVRIFTPEAELPFAGHPVLGVSAVLQQEVIKKNIETILLNLKIGQIPVLFKYKSGKAEEIWMEQKPPTFKKFFDTSLIAQTLNLKEADVDVRFPIQEVSTGIPFIITPLKTLLALKQARVNREKLLKLVENTEAKALLIFCPETRYKGHTLSVRVFADYYGIPEDPATGSGNGCLAAYLVNHEYFGKPEVDIKVEQGYEVGRPSLLLLRATQDKGQIRVSVGGKAFIVAKGELL</sequence>
<comment type="caution">
    <text evidence="1">The sequence shown here is derived from an EMBL/GenBank/DDBJ whole genome shotgun (WGS) entry which is preliminary data.</text>
</comment>
<dbReference type="GO" id="GO:0005737">
    <property type="term" value="C:cytoplasm"/>
    <property type="evidence" value="ECO:0007669"/>
    <property type="project" value="TreeGrafter"/>
</dbReference>
<name>A0A0F9K3E1_9ZZZZ</name>
<dbReference type="SUPFAM" id="SSF54506">
    <property type="entry name" value="Diaminopimelate epimerase-like"/>
    <property type="match status" value="1"/>
</dbReference>
<dbReference type="Gene3D" id="3.10.310.10">
    <property type="entry name" value="Diaminopimelate Epimerase, Chain A, domain 1"/>
    <property type="match status" value="2"/>
</dbReference>
<dbReference type="PIRSF" id="PIRSF016184">
    <property type="entry name" value="PhzC_PhzF"/>
    <property type="match status" value="1"/>
</dbReference>
<dbReference type="NCBIfam" id="TIGR00654">
    <property type="entry name" value="PhzF_family"/>
    <property type="match status" value="1"/>
</dbReference>
<dbReference type="Pfam" id="PF02567">
    <property type="entry name" value="PhzC-PhzF"/>
    <property type="match status" value="1"/>
</dbReference>
<dbReference type="PANTHER" id="PTHR13774">
    <property type="entry name" value="PHENAZINE BIOSYNTHESIS PROTEIN"/>
    <property type="match status" value="1"/>
</dbReference>
<proteinExistence type="predicted"/>
<evidence type="ECO:0008006" key="2">
    <source>
        <dbReference type="Google" id="ProtNLM"/>
    </source>
</evidence>